<dbReference type="Gene3D" id="6.10.160.10">
    <property type="match status" value="1"/>
</dbReference>
<evidence type="ECO:0000256" key="4">
    <source>
        <dbReference type="RuleBase" id="RU000561"/>
    </source>
</evidence>
<dbReference type="GO" id="GO:1990904">
    <property type="term" value="C:ribonucleoprotein complex"/>
    <property type="evidence" value="ECO:0007669"/>
    <property type="project" value="UniProtKB-KW"/>
</dbReference>
<evidence type="ECO:0000256" key="2">
    <source>
        <dbReference type="ARBA" id="ARBA00022980"/>
    </source>
</evidence>
<keyword evidence="5" id="KW-0699">rRNA-binding</keyword>
<dbReference type="Gene3D" id="1.10.1900.20">
    <property type="entry name" value="Ribosomal protein L20"/>
    <property type="match status" value="1"/>
</dbReference>
<dbReference type="GO" id="GO:0019843">
    <property type="term" value="F:rRNA binding"/>
    <property type="evidence" value="ECO:0007669"/>
    <property type="project" value="UniProtKB-KW"/>
</dbReference>
<evidence type="ECO:0000256" key="1">
    <source>
        <dbReference type="ARBA" id="ARBA00007698"/>
    </source>
</evidence>
<evidence type="ECO:0000256" key="3">
    <source>
        <dbReference type="ARBA" id="ARBA00023274"/>
    </source>
</evidence>
<keyword evidence="3 4" id="KW-0687">Ribonucleoprotein</keyword>
<accession>A0A386AY27</accession>
<comment type="function">
    <text evidence="5">Binds directly to 23S ribosomal RNA and is necessary for the in vitro assembly process of the 50S ribosomal subunit. It is not involved in the protein synthesizing functions of that subunit.</text>
</comment>
<comment type="similarity">
    <text evidence="1 4">Belongs to the bacterial ribosomal protein bL20 family.</text>
</comment>
<geneLocation type="chloroplast" evidence="6"/>
<dbReference type="AlphaFoldDB" id="A0A386AY27"/>
<dbReference type="Pfam" id="PF00453">
    <property type="entry name" value="Ribosomal_L20"/>
    <property type="match status" value="1"/>
</dbReference>
<dbReference type="GO" id="GO:0006412">
    <property type="term" value="P:translation"/>
    <property type="evidence" value="ECO:0007669"/>
    <property type="project" value="InterPro"/>
</dbReference>
<proteinExistence type="inferred from homology"/>
<evidence type="ECO:0000313" key="6">
    <source>
        <dbReference type="EMBL" id="AYC64337.1"/>
    </source>
</evidence>
<dbReference type="GO" id="GO:0003735">
    <property type="term" value="F:structural constituent of ribosome"/>
    <property type="evidence" value="ECO:0007669"/>
    <property type="project" value="InterPro"/>
</dbReference>
<dbReference type="NCBIfam" id="TIGR01032">
    <property type="entry name" value="rplT_bact"/>
    <property type="match status" value="1"/>
</dbReference>
<organism evidence="6">
    <name type="scientific">Pseudochlorodesmis sp. HV01306a</name>
    <dbReference type="NCBI Taxonomy" id="2358488"/>
    <lineage>
        <taxon>Eukaryota</taxon>
        <taxon>Viridiplantae</taxon>
        <taxon>Chlorophyta</taxon>
        <taxon>core chlorophytes</taxon>
        <taxon>Ulvophyceae</taxon>
        <taxon>TCBD clade</taxon>
        <taxon>Bryopsidales</taxon>
        <taxon>Bryopsidineae</taxon>
        <taxon>Bryopsidaceae</taxon>
        <taxon>Pseudochlorodesmis</taxon>
    </lineage>
</organism>
<dbReference type="InterPro" id="IPR035566">
    <property type="entry name" value="Ribosomal_protein_bL20_C"/>
</dbReference>
<keyword evidence="5" id="KW-0694">RNA-binding</keyword>
<dbReference type="SUPFAM" id="SSF74731">
    <property type="entry name" value="Ribosomal protein L20"/>
    <property type="match status" value="1"/>
</dbReference>
<name>A0A386AY27_9CHLO</name>
<dbReference type="PANTHER" id="PTHR10986">
    <property type="entry name" value="39S RIBOSOMAL PROTEIN L20"/>
    <property type="match status" value="1"/>
</dbReference>
<dbReference type="GO" id="GO:0005840">
    <property type="term" value="C:ribosome"/>
    <property type="evidence" value="ECO:0007669"/>
    <property type="project" value="UniProtKB-KW"/>
</dbReference>
<gene>
    <name evidence="6" type="primary">rpl20</name>
</gene>
<keyword evidence="6" id="KW-0150">Chloroplast</keyword>
<dbReference type="EMBL" id="MH591094">
    <property type="protein sequence ID" value="AYC64337.1"/>
    <property type="molecule type" value="Genomic_DNA"/>
</dbReference>
<keyword evidence="2 4" id="KW-0689">Ribosomal protein</keyword>
<reference evidence="6" key="1">
    <citation type="submission" date="2018-07" db="EMBL/GenBank/DDBJ databases">
        <authorList>
            <person name="Quirk P.G."/>
            <person name="Krulwich T.A."/>
        </authorList>
    </citation>
    <scope>NUCLEOTIDE SEQUENCE</scope>
</reference>
<dbReference type="CDD" id="cd07026">
    <property type="entry name" value="Ribosomal_L20"/>
    <property type="match status" value="1"/>
</dbReference>
<reference evidence="6" key="2">
    <citation type="journal article" date="2019" name="Mol. Phylogenet. Evol.">
        <title>Reassessment of the classification of bryopsidales (chlorophyta) based on chloroplast phylogenomic analyses.</title>
        <authorList>
            <person name="Cremen M.C."/>
            <person name="Leliaert F."/>
            <person name="West J."/>
            <person name="Lam D.W."/>
            <person name="Shimada S."/>
            <person name="Lopez-Bautista J.M."/>
            <person name="Verbruggen H."/>
        </authorList>
    </citation>
    <scope>NUCLEOTIDE SEQUENCE</scope>
</reference>
<evidence type="ECO:0000256" key="5">
    <source>
        <dbReference type="RuleBase" id="RU004311"/>
    </source>
</evidence>
<protein>
    <recommendedName>
        <fullName evidence="5">50S ribosomal protein L20</fullName>
    </recommendedName>
</protein>
<dbReference type="PRINTS" id="PR00062">
    <property type="entry name" value="RIBOSOMALL20"/>
</dbReference>
<dbReference type="InterPro" id="IPR005813">
    <property type="entry name" value="Ribosomal_bL20"/>
</dbReference>
<keyword evidence="6" id="KW-0934">Plastid</keyword>
<sequence>MTRVKRGHNARHRRQKKLKIIKGFRGHSSLLFKTANQSFLKSFQNAFVDRRLRKRHFRRLWIPRINAQARHLGLNYHSYIFRNKSLNRKILAQLVLLDLYSLDFK</sequence>